<accession>A0AAU9F836</accession>
<name>A0AAU9F836_DROMD</name>
<organism evidence="3 4">
    <name type="scientific">Drosophila madeirensis</name>
    <name type="common">Fruit fly</name>
    <dbReference type="NCBI Taxonomy" id="30013"/>
    <lineage>
        <taxon>Eukaryota</taxon>
        <taxon>Metazoa</taxon>
        <taxon>Ecdysozoa</taxon>
        <taxon>Arthropoda</taxon>
        <taxon>Hexapoda</taxon>
        <taxon>Insecta</taxon>
        <taxon>Pterygota</taxon>
        <taxon>Neoptera</taxon>
        <taxon>Endopterygota</taxon>
        <taxon>Diptera</taxon>
        <taxon>Brachycera</taxon>
        <taxon>Muscomorpha</taxon>
        <taxon>Ephydroidea</taxon>
        <taxon>Drosophilidae</taxon>
        <taxon>Drosophila</taxon>
        <taxon>Sophophora</taxon>
    </lineage>
</organism>
<protein>
    <recommendedName>
        <fullName evidence="2">BESS domain-containing protein</fullName>
    </recommendedName>
</protein>
<feature type="domain" description="BESS" evidence="2">
    <location>
        <begin position="117"/>
        <end position="156"/>
    </location>
</feature>
<dbReference type="GO" id="GO:0005634">
    <property type="term" value="C:nucleus"/>
    <property type="evidence" value="ECO:0007669"/>
    <property type="project" value="UniProtKB-SubCell"/>
</dbReference>
<proteinExistence type="predicted"/>
<gene>
    <name evidence="3" type="ORF">DMAD_08990</name>
</gene>
<evidence type="ECO:0000256" key="1">
    <source>
        <dbReference type="PROSITE-ProRule" id="PRU00371"/>
    </source>
</evidence>
<evidence type="ECO:0000259" key="2">
    <source>
        <dbReference type="PROSITE" id="PS51031"/>
    </source>
</evidence>
<keyword evidence="4" id="KW-1185">Reference proteome</keyword>
<evidence type="ECO:0000313" key="4">
    <source>
        <dbReference type="Proteomes" id="UP001500889"/>
    </source>
</evidence>
<reference evidence="3 4" key="1">
    <citation type="submission" date="2024-02" db="EMBL/GenBank/DDBJ databases">
        <title>A chromosome-level genome assembly of Drosophila madeirensis, a fruit fly species endemic to Madeira island.</title>
        <authorList>
            <person name="Tomihara K."/>
            <person name="Llopart A."/>
            <person name="Yamamoto D."/>
        </authorList>
    </citation>
    <scope>NUCLEOTIDE SEQUENCE [LARGE SCALE GENOMIC DNA]</scope>
    <source>
        <strain evidence="3 4">RF1</strain>
    </source>
</reference>
<dbReference type="PROSITE" id="PS51031">
    <property type="entry name" value="BESS"/>
    <property type="match status" value="1"/>
</dbReference>
<sequence length="197" mass="22093">MWNNHEIHGNVYDINTIKNEESIHSEDAEADVKPELTNSRNLQPRIQRFAMAKKRQSVPYIKPGPQNREELLQSITHNREELAAFFQKVSPDGGQTDYTAAAIPPSIGKPTAPVEHRNSYDLFFESACVSVKGLPPKLAAEAKSRISQIITEFEIRAISEQEAKVEAAQARAVLIHARKVGGELHVRERSAMFHTSQ</sequence>
<comment type="subcellular location">
    <subcellularLocation>
        <location evidence="1">Nucleus</location>
    </subcellularLocation>
</comment>
<dbReference type="EMBL" id="AP029263">
    <property type="protein sequence ID" value="BFF90472.1"/>
    <property type="molecule type" value="Genomic_DNA"/>
</dbReference>
<dbReference type="InterPro" id="IPR004210">
    <property type="entry name" value="BESS_motif"/>
</dbReference>
<dbReference type="Proteomes" id="UP001500889">
    <property type="component" value="Chromosome O"/>
</dbReference>
<keyword evidence="1" id="KW-0539">Nucleus</keyword>
<dbReference type="GO" id="GO:0003677">
    <property type="term" value="F:DNA binding"/>
    <property type="evidence" value="ECO:0007669"/>
    <property type="project" value="InterPro"/>
</dbReference>
<dbReference type="Pfam" id="PF02944">
    <property type="entry name" value="BESS"/>
    <property type="match status" value="1"/>
</dbReference>
<evidence type="ECO:0000313" key="3">
    <source>
        <dbReference type="EMBL" id="BFF90472.1"/>
    </source>
</evidence>
<dbReference type="AlphaFoldDB" id="A0AAU9F836"/>